<proteinExistence type="predicted"/>
<dbReference type="PANTHER" id="PTHR11945">
    <property type="entry name" value="MADS BOX PROTEIN"/>
    <property type="match status" value="1"/>
</dbReference>
<evidence type="ECO:0000256" key="3">
    <source>
        <dbReference type="ARBA" id="ARBA00023125"/>
    </source>
</evidence>
<dbReference type="SMART" id="SM00432">
    <property type="entry name" value="MADS"/>
    <property type="match status" value="1"/>
</dbReference>
<evidence type="ECO:0000256" key="2">
    <source>
        <dbReference type="ARBA" id="ARBA00023015"/>
    </source>
</evidence>
<dbReference type="Proteomes" id="UP000823388">
    <property type="component" value="Chromosome 4N"/>
</dbReference>
<dbReference type="CDD" id="cd00120">
    <property type="entry name" value="MADS"/>
    <property type="match status" value="1"/>
</dbReference>
<comment type="subcellular location">
    <subcellularLocation>
        <location evidence="1">Nucleus</location>
    </subcellularLocation>
</comment>
<name>A0A8T0T7R0_PANVG</name>
<dbReference type="Gene3D" id="3.40.1810.10">
    <property type="entry name" value="Transcription factor, MADS-box"/>
    <property type="match status" value="1"/>
</dbReference>
<reference evidence="8" key="1">
    <citation type="submission" date="2020-05" db="EMBL/GenBank/DDBJ databases">
        <title>WGS assembly of Panicum virgatum.</title>
        <authorList>
            <person name="Lovell J.T."/>
            <person name="Jenkins J."/>
            <person name="Shu S."/>
            <person name="Juenger T.E."/>
            <person name="Schmutz J."/>
        </authorList>
    </citation>
    <scope>NUCLEOTIDE SEQUENCE</scope>
    <source>
        <strain evidence="8">AP13</strain>
    </source>
</reference>
<dbReference type="AlphaFoldDB" id="A0A8T0T7R0"/>
<evidence type="ECO:0000256" key="1">
    <source>
        <dbReference type="ARBA" id="ARBA00004123"/>
    </source>
</evidence>
<keyword evidence="4" id="KW-0804">Transcription</keyword>
<dbReference type="InterPro" id="IPR036879">
    <property type="entry name" value="TF_MADSbox_sf"/>
</dbReference>
<keyword evidence="2" id="KW-0805">Transcription regulation</keyword>
<evidence type="ECO:0000256" key="5">
    <source>
        <dbReference type="ARBA" id="ARBA00023242"/>
    </source>
</evidence>
<dbReference type="Pfam" id="PF00319">
    <property type="entry name" value="SRF-TF"/>
    <property type="match status" value="1"/>
</dbReference>
<dbReference type="SUPFAM" id="SSF55455">
    <property type="entry name" value="SRF-like"/>
    <property type="match status" value="1"/>
</dbReference>
<evidence type="ECO:0000313" key="9">
    <source>
        <dbReference type="Proteomes" id="UP000823388"/>
    </source>
</evidence>
<dbReference type="GO" id="GO:0000978">
    <property type="term" value="F:RNA polymerase II cis-regulatory region sequence-specific DNA binding"/>
    <property type="evidence" value="ECO:0007669"/>
    <property type="project" value="TreeGrafter"/>
</dbReference>
<evidence type="ECO:0000313" key="8">
    <source>
        <dbReference type="EMBL" id="KAG2606327.1"/>
    </source>
</evidence>
<gene>
    <name evidence="8" type="ORF">PVAP13_4NG227300</name>
</gene>
<protein>
    <recommendedName>
        <fullName evidence="7">MADS-box domain-containing protein</fullName>
    </recommendedName>
</protein>
<sequence length="200" mass="21647">MTMVKPGKKTSKGRQKIEIRYIDDKAKRHVALCKRKGGILKKCSELHLLCGAHDAVIIFSKKEEQAQPQGDGEPPAPTAGGRSSRAGNVFAMGTPSVDHVVRCFAPLPGDEMGVLLPAGADREAKALVKAGKDRMSAVVEKVQQAAGRRFWWEADVEALGEAELPDFARALQRVRENVQRVADKQRASAPPAVAAAPWHP</sequence>
<dbReference type="InterPro" id="IPR002100">
    <property type="entry name" value="TF_MADSbox"/>
</dbReference>
<dbReference type="GO" id="GO:0000981">
    <property type="term" value="F:DNA-binding transcription factor activity, RNA polymerase II-specific"/>
    <property type="evidence" value="ECO:0007669"/>
    <property type="project" value="TreeGrafter"/>
</dbReference>
<keyword evidence="9" id="KW-1185">Reference proteome</keyword>
<dbReference type="EMBL" id="CM029044">
    <property type="protein sequence ID" value="KAG2606327.1"/>
    <property type="molecule type" value="Genomic_DNA"/>
</dbReference>
<dbReference type="PROSITE" id="PS50066">
    <property type="entry name" value="MADS_BOX_2"/>
    <property type="match status" value="1"/>
</dbReference>
<feature type="region of interest" description="Disordered" evidence="6">
    <location>
        <begin position="63"/>
        <end position="89"/>
    </location>
</feature>
<feature type="domain" description="MADS-box" evidence="7">
    <location>
        <begin position="12"/>
        <end position="60"/>
    </location>
</feature>
<organism evidence="8 9">
    <name type="scientific">Panicum virgatum</name>
    <name type="common">Blackwell switchgrass</name>
    <dbReference type="NCBI Taxonomy" id="38727"/>
    <lineage>
        <taxon>Eukaryota</taxon>
        <taxon>Viridiplantae</taxon>
        <taxon>Streptophyta</taxon>
        <taxon>Embryophyta</taxon>
        <taxon>Tracheophyta</taxon>
        <taxon>Spermatophyta</taxon>
        <taxon>Magnoliopsida</taxon>
        <taxon>Liliopsida</taxon>
        <taxon>Poales</taxon>
        <taxon>Poaceae</taxon>
        <taxon>PACMAD clade</taxon>
        <taxon>Panicoideae</taxon>
        <taxon>Panicodae</taxon>
        <taxon>Paniceae</taxon>
        <taxon>Panicinae</taxon>
        <taxon>Panicum</taxon>
        <taxon>Panicum sect. Hiantes</taxon>
    </lineage>
</organism>
<accession>A0A8T0T7R0</accession>
<evidence type="ECO:0000259" key="7">
    <source>
        <dbReference type="PROSITE" id="PS50066"/>
    </source>
</evidence>
<dbReference type="GO" id="GO:0005634">
    <property type="term" value="C:nucleus"/>
    <property type="evidence" value="ECO:0007669"/>
    <property type="project" value="UniProtKB-SubCell"/>
</dbReference>
<evidence type="ECO:0000256" key="4">
    <source>
        <dbReference type="ARBA" id="ARBA00023163"/>
    </source>
</evidence>
<dbReference type="GO" id="GO:0046983">
    <property type="term" value="F:protein dimerization activity"/>
    <property type="evidence" value="ECO:0007669"/>
    <property type="project" value="InterPro"/>
</dbReference>
<dbReference type="PANTHER" id="PTHR11945:SF756">
    <property type="entry name" value="MADS-BOX DOMAIN-CONTAINING PROTEIN"/>
    <property type="match status" value="1"/>
</dbReference>
<comment type="caution">
    <text evidence="8">The sequence shown here is derived from an EMBL/GenBank/DDBJ whole genome shotgun (WGS) entry which is preliminary data.</text>
</comment>
<keyword evidence="3" id="KW-0238">DNA-binding</keyword>
<keyword evidence="5" id="KW-0539">Nucleus</keyword>
<evidence type="ECO:0000256" key="6">
    <source>
        <dbReference type="SAM" id="MobiDB-lite"/>
    </source>
</evidence>
<dbReference type="PRINTS" id="PR00404">
    <property type="entry name" value="MADSDOMAIN"/>
</dbReference>